<organism evidence="1 2">
    <name type="scientific">Salinimicrobium oceani</name>
    <dbReference type="NCBI Taxonomy" id="2722702"/>
    <lineage>
        <taxon>Bacteria</taxon>
        <taxon>Pseudomonadati</taxon>
        <taxon>Bacteroidota</taxon>
        <taxon>Flavobacteriia</taxon>
        <taxon>Flavobacteriales</taxon>
        <taxon>Flavobacteriaceae</taxon>
        <taxon>Salinimicrobium</taxon>
    </lineage>
</organism>
<feature type="non-terminal residue" evidence="1">
    <location>
        <position position="1"/>
    </location>
</feature>
<sequence length="306" mass="35208">NRTFSGNGKHPSPGSWTKSLRPDYTLSIWPSDISEEMSEKEELIVHIHFDAKYKIENLVIDQLGDCTQEKKELDEEKKNQQKGSYKNADLLKMHAYKDAIKRTGGAYVLYPGTDVLEKRGFHEILPGLGAFPVRPSRTNSGIEDVKDFILRVVDHFLNRASQRENIAYRIFDIHKEKPNKLKERLPEAYGPNRDFIPDDTSVLIAYYRKENLDWILKNGLINLRTGNDRGSLRLGPSETGARYILLHGEGETLATKLFKVTEIGPRIFSKENLINKGYPSNPAQEFYLVYKIHPDIEEEFIGRTWN</sequence>
<dbReference type="Pfam" id="PF04411">
    <property type="entry name" value="PDDEXK_7"/>
    <property type="match status" value="1"/>
</dbReference>
<feature type="non-terminal residue" evidence="1">
    <location>
        <position position="306"/>
    </location>
</feature>
<dbReference type="RefSeq" id="WP_262887238.1">
    <property type="nucleotide sequence ID" value="NZ_JAAVJR010000054.1"/>
</dbReference>
<gene>
    <name evidence="1" type="ORF">HC175_15305</name>
</gene>
<name>A0ABX1D2E2_9FLAO</name>
<comment type="caution">
    <text evidence="1">The sequence shown here is derived from an EMBL/GenBank/DDBJ whole genome shotgun (WGS) entry which is preliminary data.</text>
</comment>
<reference evidence="1 2" key="1">
    <citation type="submission" date="2020-03" db="EMBL/GenBank/DDBJ databases">
        <title>Salinimicrobium sp. nov, isolated from SCS.</title>
        <authorList>
            <person name="Cao W.R."/>
        </authorList>
    </citation>
    <scope>NUCLEOTIDE SEQUENCE [LARGE SCALE GENOMIC DNA]</scope>
    <source>
        <strain evidence="2">J15B91</strain>
    </source>
</reference>
<dbReference type="Proteomes" id="UP000703674">
    <property type="component" value="Unassembled WGS sequence"/>
</dbReference>
<keyword evidence="2" id="KW-1185">Reference proteome</keyword>
<dbReference type="InterPro" id="IPR007505">
    <property type="entry name" value="PDDEXK_7"/>
</dbReference>
<evidence type="ECO:0000313" key="2">
    <source>
        <dbReference type="Proteomes" id="UP000703674"/>
    </source>
</evidence>
<evidence type="ECO:0000313" key="1">
    <source>
        <dbReference type="EMBL" id="NJW54277.1"/>
    </source>
</evidence>
<accession>A0ABX1D2E2</accession>
<protein>
    <submittedName>
        <fullName evidence="1">Uncharacterized protein</fullName>
    </submittedName>
</protein>
<proteinExistence type="predicted"/>
<dbReference type="EMBL" id="JAAVJR010000054">
    <property type="protein sequence ID" value="NJW54277.1"/>
    <property type="molecule type" value="Genomic_DNA"/>
</dbReference>